<dbReference type="PROSITE" id="PS00198">
    <property type="entry name" value="4FE4S_FER_1"/>
    <property type="match status" value="1"/>
</dbReference>
<dbReference type="Proteomes" id="UP000298460">
    <property type="component" value="Unassembled WGS sequence"/>
</dbReference>
<comment type="caution">
    <text evidence="5">The sequence shown here is derived from an EMBL/GenBank/DDBJ whole genome shotgun (WGS) entry which is preliminary data.</text>
</comment>
<accession>A0A4Z0QX73</accession>
<evidence type="ECO:0000313" key="6">
    <source>
        <dbReference type="Proteomes" id="UP000298460"/>
    </source>
</evidence>
<name>A0A4Z0QX73_9FIRM</name>
<feature type="domain" description="4Fe-4S ferredoxin-type" evidence="4">
    <location>
        <begin position="316"/>
        <end position="345"/>
    </location>
</feature>
<dbReference type="GO" id="GO:0051536">
    <property type="term" value="F:iron-sulfur cluster binding"/>
    <property type="evidence" value="ECO:0007669"/>
    <property type="project" value="UniProtKB-KW"/>
</dbReference>
<protein>
    <submittedName>
        <fullName evidence="5">4Fe-4S dicluster domain-containing protein</fullName>
    </submittedName>
</protein>
<dbReference type="InterPro" id="IPR017896">
    <property type="entry name" value="4Fe4S_Fe-S-bd"/>
</dbReference>
<dbReference type="Gene3D" id="3.30.70.20">
    <property type="match status" value="1"/>
</dbReference>
<keyword evidence="1" id="KW-0479">Metal-binding</keyword>
<keyword evidence="6" id="KW-1185">Reference proteome</keyword>
<keyword evidence="2" id="KW-0408">Iron</keyword>
<dbReference type="AlphaFoldDB" id="A0A4Z0QX73"/>
<proteinExistence type="predicted"/>
<evidence type="ECO:0000313" key="5">
    <source>
        <dbReference type="EMBL" id="TGE35104.1"/>
    </source>
</evidence>
<dbReference type="PROSITE" id="PS51379">
    <property type="entry name" value="4FE4S_FER_2"/>
    <property type="match status" value="2"/>
</dbReference>
<feature type="domain" description="4Fe-4S ferredoxin-type" evidence="4">
    <location>
        <begin position="282"/>
        <end position="311"/>
    </location>
</feature>
<evidence type="ECO:0000256" key="3">
    <source>
        <dbReference type="ARBA" id="ARBA00023014"/>
    </source>
</evidence>
<keyword evidence="3" id="KW-0411">Iron-sulfur</keyword>
<dbReference type="OrthoDB" id="5422255at2"/>
<evidence type="ECO:0000259" key="4">
    <source>
        <dbReference type="PROSITE" id="PS51379"/>
    </source>
</evidence>
<gene>
    <name evidence="5" type="ORF">E4K67_27245</name>
</gene>
<dbReference type="SUPFAM" id="SSF54862">
    <property type="entry name" value="4Fe-4S ferredoxins"/>
    <property type="match status" value="1"/>
</dbReference>
<dbReference type="GO" id="GO:0046872">
    <property type="term" value="F:metal ion binding"/>
    <property type="evidence" value="ECO:0007669"/>
    <property type="project" value="UniProtKB-KW"/>
</dbReference>
<evidence type="ECO:0000256" key="1">
    <source>
        <dbReference type="ARBA" id="ARBA00022723"/>
    </source>
</evidence>
<reference evidence="5 6" key="1">
    <citation type="submission" date="2019-03" db="EMBL/GenBank/DDBJ databases">
        <title>Draft Genome Sequence of Desulfosporosinus fructosivorans Strain 63.6F, Isolated from Marine Sediment in the Baltic Sea.</title>
        <authorList>
            <person name="Hausmann B."/>
            <person name="Vandieken V."/>
            <person name="Pjevac P."/>
            <person name="Schreck K."/>
            <person name="Herbold C.W."/>
            <person name="Loy A."/>
        </authorList>
    </citation>
    <scope>NUCLEOTIDE SEQUENCE [LARGE SCALE GENOMIC DNA]</scope>
    <source>
        <strain evidence="5 6">63.6F</strain>
    </source>
</reference>
<dbReference type="EMBL" id="SPQQ01000020">
    <property type="protein sequence ID" value="TGE35104.1"/>
    <property type="molecule type" value="Genomic_DNA"/>
</dbReference>
<dbReference type="InterPro" id="IPR017900">
    <property type="entry name" value="4Fe4S_Fe_S_CS"/>
</dbReference>
<organism evidence="5 6">
    <name type="scientific">Desulfosporosinus fructosivorans</name>
    <dbReference type="NCBI Taxonomy" id="2018669"/>
    <lineage>
        <taxon>Bacteria</taxon>
        <taxon>Bacillati</taxon>
        <taxon>Bacillota</taxon>
        <taxon>Clostridia</taxon>
        <taxon>Eubacteriales</taxon>
        <taxon>Desulfitobacteriaceae</taxon>
        <taxon>Desulfosporosinus</taxon>
    </lineage>
</organism>
<dbReference type="RefSeq" id="WP_135552557.1">
    <property type="nucleotide sequence ID" value="NZ_SPQQ01000020.1"/>
</dbReference>
<sequence>MGHIINAKEEIYHALAERLSRTPEGAPINEDLMAILHRLYTESEALVGSKFSSIPMNLTKIASLTGIEENDLKVILDGMSDKGLVLDIPRKESFYYMLAPMLVGFFEYTFMRTGDHASLKELAELFEIYFHSEGVMKEIAGLDTKIMRTLIYESIIPLAVETEVLDYELASEVIRQSGGGAITMCACRHEASHLGKACDAPVEVCMSLGKAAEWIVRKGLGKPATVEDLLGVLARTQELGLVHLCDNVMNKPTYICNCCGCCCKVLRSINEQQVYATHSSNFTPSLELKSCISCGICADRCQIDAIVMTDQGSVIEIPVLNKERCIGCGACASACPSGSLTMSRRSVLNITPADGREKLRRMATEKGR</sequence>
<evidence type="ECO:0000256" key="2">
    <source>
        <dbReference type="ARBA" id="ARBA00023004"/>
    </source>
</evidence>
<dbReference type="Pfam" id="PF12838">
    <property type="entry name" value="Fer4_7"/>
    <property type="match status" value="1"/>
</dbReference>